<dbReference type="InterPro" id="IPR025669">
    <property type="entry name" value="AAA_dom"/>
</dbReference>
<dbReference type="Pfam" id="PF13614">
    <property type="entry name" value="AAA_31"/>
    <property type="match status" value="1"/>
</dbReference>
<gene>
    <name evidence="2" type="ORF">EEL30_00510</name>
</gene>
<dbReference type="AlphaFoldDB" id="A0A518V1W4"/>
<dbReference type="SUPFAM" id="SSF52540">
    <property type="entry name" value="P-loop containing nucleoside triphosphate hydrolases"/>
    <property type="match status" value="1"/>
</dbReference>
<dbReference type="InterPro" id="IPR050678">
    <property type="entry name" value="DNA_Partitioning_ATPase"/>
</dbReference>
<dbReference type="CDD" id="cd02042">
    <property type="entry name" value="ParAB_family"/>
    <property type="match status" value="1"/>
</dbReference>
<dbReference type="Gene3D" id="3.40.50.300">
    <property type="entry name" value="P-loop containing nucleotide triphosphate hydrolases"/>
    <property type="match status" value="1"/>
</dbReference>
<organism evidence="2 3">
    <name type="scientific">Brevibacillus laterosporus</name>
    <name type="common">Bacillus laterosporus</name>
    <dbReference type="NCBI Taxonomy" id="1465"/>
    <lineage>
        <taxon>Bacteria</taxon>
        <taxon>Bacillati</taxon>
        <taxon>Bacillota</taxon>
        <taxon>Bacilli</taxon>
        <taxon>Bacillales</taxon>
        <taxon>Paenibacillaceae</taxon>
        <taxon>Brevibacillus</taxon>
    </lineage>
</organism>
<dbReference type="PANTHER" id="PTHR13696:SF52">
    <property type="entry name" value="PARA FAMILY PROTEIN CT_582"/>
    <property type="match status" value="1"/>
</dbReference>
<dbReference type="EMBL" id="CP033461">
    <property type="protein sequence ID" value="QDX90986.1"/>
    <property type="molecule type" value="Genomic_DNA"/>
</dbReference>
<dbReference type="InterPro" id="IPR027417">
    <property type="entry name" value="P-loop_NTPase"/>
</dbReference>
<evidence type="ECO:0000313" key="2">
    <source>
        <dbReference type="EMBL" id="QDX90986.1"/>
    </source>
</evidence>
<keyword evidence="2" id="KW-0614">Plasmid</keyword>
<sequence>MSTIISFGIQKGGVGKTTTTAITGFLLSKNYRVLLIDFDSQGNLTSMATGDPNIYQFDGKTSLEMMKFKDVKSVTHVINENLHLIPATDFLSQLPYFLYREYTGNPLTVLSETLEKVSDDYDFILIDCPPNLGEMTQNALVASDFVIPILQSEPFCFDALERYLEFIMEGIKAQANEKIRLAGILTCMLDSRAAIDNHVLEKAREEYKDLLFTSVIKRRTRIKEYSLTGVSKRTKQDTEALEQYSLFVKELLERVQS</sequence>
<accession>A0A518V1W4</accession>
<proteinExistence type="predicted"/>
<keyword evidence="3" id="KW-1185">Reference proteome</keyword>
<name>A0A518V1W4_BRELA</name>
<reference evidence="2 3" key="1">
    <citation type="submission" date="2018-11" db="EMBL/GenBank/DDBJ databases">
        <title>Phylogenetic determinants of toxin gene distribution in genomes of Brevibacillus laterosporus.</title>
        <authorList>
            <person name="Glare T.R."/>
            <person name="Durrant A."/>
            <person name="Berry C."/>
            <person name="Palma L."/>
            <person name="Ormskirk M."/>
            <person name="Cox M.O."/>
        </authorList>
    </citation>
    <scope>NUCLEOTIDE SEQUENCE [LARGE SCALE GENOMIC DNA]</scope>
    <source>
        <strain evidence="2 3">1821L</strain>
        <plasmid evidence="2 3">p1821L01</plasmid>
    </source>
</reference>
<geneLocation type="plasmid" evidence="2 3">
    <name>p1821L01</name>
</geneLocation>
<dbReference type="OrthoDB" id="9815116at2"/>
<dbReference type="PANTHER" id="PTHR13696">
    <property type="entry name" value="P-LOOP CONTAINING NUCLEOSIDE TRIPHOSPHATE HYDROLASE"/>
    <property type="match status" value="1"/>
</dbReference>
<feature type="domain" description="AAA" evidence="1">
    <location>
        <begin position="3"/>
        <end position="180"/>
    </location>
</feature>
<dbReference type="Proteomes" id="UP000319432">
    <property type="component" value="Plasmid p1821L01"/>
</dbReference>
<evidence type="ECO:0000313" key="3">
    <source>
        <dbReference type="Proteomes" id="UP000319432"/>
    </source>
</evidence>
<protein>
    <submittedName>
        <fullName evidence="2">ParA family protein</fullName>
    </submittedName>
</protein>
<evidence type="ECO:0000259" key="1">
    <source>
        <dbReference type="Pfam" id="PF13614"/>
    </source>
</evidence>